<protein>
    <submittedName>
        <fullName evidence="1">Uncharacterized protein</fullName>
    </submittedName>
</protein>
<reference evidence="2" key="2">
    <citation type="submission" date="2019-10" db="EMBL/GenBank/DDBJ databases">
        <title>A de novo genome assembly of a pear dwarfing rootstock.</title>
        <authorList>
            <person name="Wang F."/>
            <person name="Wang J."/>
            <person name="Li S."/>
            <person name="Zhang Y."/>
            <person name="Fang M."/>
            <person name="Ma L."/>
            <person name="Zhao Y."/>
            <person name="Jiang S."/>
        </authorList>
    </citation>
    <scope>NUCLEOTIDE SEQUENCE [LARGE SCALE GENOMIC DNA]</scope>
</reference>
<evidence type="ECO:0000313" key="2">
    <source>
        <dbReference type="Proteomes" id="UP000327157"/>
    </source>
</evidence>
<organism evidence="1 2">
    <name type="scientific">Pyrus ussuriensis x Pyrus communis</name>
    <dbReference type="NCBI Taxonomy" id="2448454"/>
    <lineage>
        <taxon>Eukaryota</taxon>
        <taxon>Viridiplantae</taxon>
        <taxon>Streptophyta</taxon>
        <taxon>Embryophyta</taxon>
        <taxon>Tracheophyta</taxon>
        <taxon>Spermatophyta</taxon>
        <taxon>Magnoliopsida</taxon>
        <taxon>eudicotyledons</taxon>
        <taxon>Gunneridae</taxon>
        <taxon>Pentapetalae</taxon>
        <taxon>rosids</taxon>
        <taxon>fabids</taxon>
        <taxon>Rosales</taxon>
        <taxon>Rosaceae</taxon>
        <taxon>Amygdaloideae</taxon>
        <taxon>Maleae</taxon>
        <taxon>Pyrus</taxon>
    </lineage>
</organism>
<keyword evidence="2" id="KW-1185">Reference proteome</keyword>
<dbReference type="AlphaFoldDB" id="A0A5N5G3P2"/>
<comment type="caution">
    <text evidence="1">The sequence shown here is derived from an EMBL/GenBank/DDBJ whole genome shotgun (WGS) entry which is preliminary data.</text>
</comment>
<reference evidence="1 2" key="3">
    <citation type="submission" date="2019-11" db="EMBL/GenBank/DDBJ databases">
        <title>A de novo genome assembly of a pear dwarfing rootstock.</title>
        <authorList>
            <person name="Wang F."/>
            <person name="Wang J."/>
            <person name="Li S."/>
            <person name="Zhang Y."/>
            <person name="Fang M."/>
            <person name="Ma L."/>
            <person name="Zhao Y."/>
            <person name="Jiang S."/>
        </authorList>
    </citation>
    <scope>NUCLEOTIDE SEQUENCE [LARGE SCALE GENOMIC DNA]</scope>
    <source>
        <strain evidence="1">S2</strain>
        <tissue evidence="1">Leaf</tissue>
    </source>
</reference>
<dbReference type="EMBL" id="SMOL01000553">
    <property type="protein sequence ID" value="KAB2608391.1"/>
    <property type="molecule type" value="Genomic_DNA"/>
</dbReference>
<proteinExistence type="predicted"/>
<sequence>MTKLLRLCLQNKHGHSSGVAKTSLIAPKQDDGGTAASFDSTTLGVVESMTEPLRIHPWYLDLGLRFFQSPLLKEILIFYQIDLRISFPFPSASLPGDIFGARVPYKPISNLNSNNDIESLGISCPEFIDKAFRIILAEHYSWRCLITSESMGAMPLQTYFNYPILDPEWVDAKIAKLPPASQTTEDAPKASSSGGHQDKVLETVDLTFLVEEGHQQPSIVSGGEGRESSFKKDGRLSDILPEQASLIVVQKQPPQSNNSNCSSKVHQSWTPLCWSTIHCLSEPISQPYRLPVHSSKLLPLNGSSLHNAKYVQALARSAVSPANFREANAWTEVLLKGSADKILKLKTAYKCELSNMIKSERSSLGRAFKAKEEAEQILASERSSWDVDRSILQLYLDAARLEVDQSEKFQMEILQQNE</sequence>
<accession>A0A5N5G3P2</accession>
<dbReference type="Proteomes" id="UP000327157">
    <property type="component" value="Chromosome 14"/>
</dbReference>
<gene>
    <name evidence="1" type="ORF">D8674_011559</name>
</gene>
<name>A0A5N5G3P2_9ROSA</name>
<reference evidence="1 2" key="1">
    <citation type="submission" date="2019-09" db="EMBL/GenBank/DDBJ databases">
        <authorList>
            <person name="Ou C."/>
        </authorList>
    </citation>
    <scope>NUCLEOTIDE SEQUENCE [LARGE SCALE GENOMIC DNA]</scope>
    <source>
        <strain evidence="1">S2</strain>
        <tissue evidence="1">Leaf</tissue>
    </source>
</reference>
<evidence type="ECO:0000313" key="1">
    <source>
        <dbReference type="EMBL" id="KAB2608391.1"/>
    </source>
</evidence>